<evidence type="ECO:0000256" key="2">
    <source>
        <dbReference type="PROSITE-ProRule" id="PRU00335"/>
    </source>
</evidence>
<keyword evidence="1 2" id="KW-0238">DNA-binding</keyword>
<protein>
    <submittedName>
        <fullName evidence="4">Putative transcriptional regulator, TetR family</fullName>
    </submittedName>
</protein>
<reference evidence="4 5" key="1">
    <citation type="journal article" date="2011" name="Stand. Genomic Sci.">
        <title>Complete genome sequence of Parvibaculum lavamentivorans type strain (DS-1(T)).</title>
        <authorList>
            <person name="Schleheck D."/>
            <person name="Weiss M."/>
            <person name="Pitluck S."/>
            <person name="Bruce D."/>
            <person name="Land M.L."/>
            <person name="Han S."/>
            <person name="Saunders E."/>
            <person name="Tapia R."/>
            <person name="Detter C."/>
            <person name="Brettin T."/>
            <person name="Han J."/>
            <person name="Woyke T."/>
            <person name="Goodwin L."/>
            <person name="Pennacchio L."/>
            <person name="Nolan M."/>
            <person name="Cook A.M."/>
            <person name="Kjelleberg S."/>
            <person name="Thomas T."/>
        </authorList>
    </citation>
    <scope>NUCLEOTIDE SEQUENCE [LARGE SCALE GENOMIC DNA]</scope>
    <source>
        <strain evidence="5">DS-1 / DSM 13023 / NCIMB 13966</strain>
    </source>
</reference>
<feature type="DNA-binding region" description="H-T-H motif" evidence="2">
    <location>
        <begin position="38"/>
        <end position="57"/>
    </location>
</feature>
<accession>A7HQ01</accession>
<gene>
    <name evidence="4" type="ordered locus">Plav_0361</name>
</gene>
<evidence type="ECO:0000259" key="3">
    <source>
        <dbReference type="PROSITE" id="PS50977"/>
    </source>
</evidence>
<dbReference type="SUPFAM" id="SSF46689">
    <property type="entry name" value="Homeodomain-like"/>
    <property type="match status" value="1"/>
</dbReference>
<proteinExistence type="predicted"/>
<organism evidence="4 5">
    <name type="scientific">Parvibaculum lavamentivorans (strain DS-1 / DSM 13023 / NCIMB 13966)</name>
    <dbReference type="NCBI Taxonomy" id="402881"/>
    <lineage>
        <taxon>Bacteria</taxon>
        <taxon>Pseudomonadati</taxon>
        <taxon>Pseudomonadota</taxon>
        <taxon>Alphaproteobacteria</taxon>
        <taxon>Hyphomicrobiales</taxon>
        <taxon>Parvibaculaceae</taxon>
        <taxon>Parvibaculum</taxon>
    </lineage>
</organism>
<dbReference type="InterPro" id="IPR009057">
    <property type="entry name" value="Homeodomain-like_sf"/>
</dbReference>
<keyword evidence="5" id="KW-1185">Reference proteome</keyword>
<evidence type="ECO:0000313" key="4">
    <source>
        <dbReference type="EMBL" id="ABS61984.1"/>
    </source>
</evidence>
<dbReference type="STRING" id="402881.Plav_0361"/>
<dbReference type="RefSeq" id="WP_011995275.1">
    <property type="nucleotide sequence ID" value="NC_009719.1"/>
</dbReference>
<dbReference type="Proteomes" id="UP000006377">
    <property type="component" value="Chromosome"/>
</dbReference>
<dbReference type="InterPro" id="IPR001647">
    <property type="entry name" value="HTH_TetR"/>
</dbReference>
<sequence length="192" mass="22086">MVHTPKAEDGRKLRSEESRRKIVEALFEITRSGTMAPSAAQVAEKAGVGVRTVFRHFEEMDSLYSEMSEQAAARILPVVRAPYTASTWRGRLDELLERRFGIYEEMLPIKMAGDIYRFRSSFLMQDYQYYLQVERETLYEVLPARVARNKKLTETLLLLASFQTWRQLRQDQDLSSGEAAEAIRAAVGQLTE</sequence>
<dbReference type="Gene3D" id="1.10.357.10">
    <property type="entry name" value="Tetracycline Repressor, domain 2"/>
    <property type="match status" value="1"/>
</dbReference>
<dbReference type="KEGG" id="pla:Plav_0361"/>
<dbReference type="eggNOG" id="COG1309">
    <property type="taxonomic scope" value="Bacteria"/>
</dbReference>
<evidence type="ECO:0000313" key="5">
    <source>
        <dbReference type="Proteomes" id="UP000006377"/>
    </source>
</evidence>
<name>A7HQ01_PARL1</name>
<dbReference type="EMBL" id="CP000774">
    <property type="protein sequence ID" value="ABS61984.1"/>
    <property type="molecule type" value="Genomic_DNA"/>
</dbReference>
<evidence type="ECO:0000256" key="1">
    <source>
        <dbReference type="ARBA" id="ARBA00023125"/>
    </source>
</evidence>
<dbReference type="GO" id="GO:0003677">
    <property type="term" value="F:DNA binding"/>
    <property type="evidence" value="ECO:0007669"/>
    <property type="project" value="UniProtKB-UniRule"/>
</dbReference>
<dbReference type="AlphaFoldDB" id="A7HQ01"/>
<dbReference type="HOGENOM" id="CLU_097157_2_0_5"/>
<feature type="domain" description="HTH tetR-type" evidence="3">
    <location>
        <begin position="16"/>
        <end position="75"/>
    </location>
</feature>
<dbReference type="PROSITE" id="PS50977">
    <property type="entry name" value="HTH_TETR_2"/>
    <property type="match status" value="1"/>
</dbReference>